<gene>
    <name evidence="7" type="ORF">H8S17_00955</name>
</gene>
<dbReference type="InterPro" id="IPR051612">
    <property type="entry name" value="Teichoic_Acid_Biosynth"/>
</dbReference>
<dbReference type="InterPro" id="IPR043149">
    <property type="entry name" value="TagF_N"/>
</dbReference>
<keyword evidence="3" id="KW-1003">Cell membrane</keyword>
<dbReference type="Gene3D" id="3.40.50.12580">
    <property type="match status" value="1"/>
</dbReference>
<dbReference type="GO" id="GO:0005886">
    <property type="term" value="C:plasma membrane"/>
    <property type="evidence" value="ECO:0007669"/>
    <property type="project" value="UniProtKB-SubCell"/>
</dbReference>
<dbReference type="InterPro" id="IPR007554">
    <property type="entry name" value="Glycerophosphate_synth"/>
</dbReference>
<evidence type="ECO:0000256" key="6">
    <source>
        <dbReference type="ARBA" id="ARBA00023136"/>
    </source>
</evidence>
<comment type="similarity">
    <text evidence="2">Belongs to the CDP-glycerol glycerophosphotransferase family.</text>
</comment>
<proteinExistence type="inferred from homology"/>
<dbReference type="RefSeq" id="WP_186865846.1">
    <property type="nucleotide sequence ID" value="NZ_JACOPH010000001.1"/>
</dbReference>
<keyword evidence="8" id="KW-1185">Reference proteome</keyword>
<comment type="caution">
    <text evidence="7">The sequence shown here is derived from an EMBL/GenBank/DDBJ whole genome shotgun (WGS) entry which is preliminary data.</text>
</comment>
<keyword evidence="6" id="KW-0472">Membrane</keyword>
<dbReference type="Gene3D" id="3.40.50.11820">
    <property type="match status" value="1"/>
</dbReference>
<dbReference type="GO" id="GO:0019350">
    <property type="term" value="P:teichoic acid biosynthetic process"/>
    <property type="evidence" value="ECO:0007669"/>
    <property type="project" value="UniProtKB-KW"/>
</dbReference>
<evidence type="ECO:0000313" key="8">
    <source>
        <dbReference type="Proteomes" id="UP000606720"/>
    </source>
</evidence>
<evidence type="ECO:0000256" key="3">
    <source>
        <dbReference type="ARBA" id="ARBA00022475"/>
    </source>
</evidence>
<evidence type="ECO:0000256" key="1">
    <source>
        <dbReference type="ARBA" id="ARBA00004202"/>
    </source>
</evidence>
<reference evidence="7" key="1">
    <citation type="submission" date="2020-08" db="EMBL/GenBank/DDBJ databases">
        <title>Genome public.</title>
        <authorList>
            <person name="Liu C."/>
            <person name="Sun Q."/>
        </authorList>
    </citation>
    <scope>NUCLEOTIDE SEQUENCE</scope>
    <source>
        <strain evidence="7">BX1005</strain>
    </source>
</reference>
<evidence type="ECO:0000256" key="5">
    <source>
        <dbReference type="ARBA" id="ARBA00022944"/>
    </source>
</evidence>
<evidence type="ECO:0000256" key="4">
    <source>
        <dbReference type="ARBA" id="ARBA00022679"/>
    </source>
</evidence>
<dbReference type="PANTHER" id="PTHR37316">
    <property type="entry name" value="TEICHOIC ACID GLYCEROL-PHOSPHATE PRIMASE"/>
    <property type="match status" value="1"/>
</dbReference>
<accession>A0A923LLD2</accession>
<dbReference type="SUPFAM" id="SSF53756">
    <property type="entry name" value="UDP-Glycosyltransferase/glycogen phosphorylase"/>
    <property type="match status" value="1"/>
</dbReference>
<comment type="subcellular location">
    <subcellularLocation>
        <location evidence="1">Cell membrane</location>
        <topology evidence="1">Peripheral membrane protein</topology>
    </subcellularLocation>
</comment>
<dbReference type="PANTHER" id="PTHR37316:SF3">
    <property type="entry name" value="TEICHOIC ACID GLYCEROL-PHOSPHATE TRANSFERASE"/>
    <property type="match status" value="1"/>
</dbReference>
<dbReference type="AlphaFoldDB" id="A0A923LLD2"/>
<dbReference type="Pfam" id="PF04464">
    <property type="entry name" value="Glyphos_transf"/>
    <property type="match status" value="1"/>
</dbReference>
<dbReference type="InterPro" id="IPR043148">
    <property type="entry name" value="TagF_C"/>
</dbReference>
<evidence type="ECO:0000256" key="2">
    <source>
        <dbReference type="ARBA" id="ARBA00010488"/>
    </source>
</evidence>
<dbReference type="Proteomes" id="UP000606720">
    <property type="component" value="Unassembled WGS sequence"/>
</dbReference>
<dbReference type="EMBL" id="JACOPH010000001">
    <property type="protein sequence ID" value="MBC5712788.1"/>
    <property type="molecule type" value="Genomic_DNA"/>
</dbReference>
<protein>
    <submittedName>
        <fullName evidence="7">CDP-glycerol glycerophosphotransferase family protein</fullName>
    </submittedName>
</protein>
<keyword evidence="4" id="KW-0808">Transferase</keyword>
<name>A0A923LLD2_9FIRM</name>
<keyword evidence="5" id="KW-0777">Teichoic acid biosynthesis</keyword>
<evidence type="ECO:0000313" key="7">
    <source>
        <dbReference type="EMBL" id="MBC5712788.1"/>
    </source>
</evidence>
<dbReference type="GO" id="GO:0047355">
    <property type="term" value="F:CDP-glycerol glycerophosphotransferase activity"/>
    <property type="evidence" value="ECO:0007669"/>
    <property type="project" value="InterPro"/>
</dbReference>
<sequence length="425" mass="49797">MNPYIRKIRKFAKRFIAYTIEGEEKVYRLKKTPFCVKKKYTSMYHQELEELPVVPQKVVFDNYMGKGYGCNGKYVTQELLKQTDDLDIVWIVQNAGTQKTKFPDRVRLVEYGSKDAMKEYATAGIWVQNYQLVHYLNQGLLKKPEQTYIQMWHGSFGIKKIENDCGNLTQDRNWMVLAEKNSDYTDYWIANSTFEADIYKRAFWNVKDTQICMYGHPRNDIFFHNRWIAARNAVETYISKKNKKILLYVPTFRDDAMEWEHQIDYNRLKQSLEQRFSDEWIILVRMHPRMKAYAKKLIPQEPYCVDVTEYPDIQELLAAADAVVTDYSSAVFDFLLTGKPAFIYAPDHQRYEKMRGLYYPLEDTPFPIAADNAELAADIASFNEEDYQKKAAAFLKHKGSVEDGDAAKRVAGLITDCIKEKRKQG</sequence>
<organism evidence="7 8">
    <name type="scientific">Roseburia zhanii</name>
    <dbReference type="NCBI Taxonomy" id="2763064"/>
    <lineage>
        <taxon>Bacteria</taxon>
        <taxon>Bacillati</taxon>
        <taxon>Bacillota</taxon>
        <taxon>Clostridia</taxon>
        <taxon>Lachnospirales</taxon>
        <taxon>Lachnospiraceae</taxon>
        <taxon>Roseburia</taxon>
    </lineage>
</organism>